<comment type="catalytic activity">
    <reaction evidence="7">
        <text>(6S)-5,6,7,8-tetrahydrofolate + NADP(+) = 7,8-dihydrofolate + NADPH + H(+)</text>
        <dbReference type="Rhea" id="RHEA:15009"/>
        <dbReference type="ChEBI" id="CHEBI:15378"/>
        <dbReference type="ChEBI" id="CHEBI:57451"/>
        <dbReference type="ChEBI" id="CHEBI:57453"/>
        <dbReference type="ChEBI" id="CHEBI:57783"/>
        <dbReference type="ChEBI" id="CHEBI:58349"/>
        <dbReference type="EC" id="1.5.1.3"/>
    </reaction>
</comment>
<name>A0A1Z5IKK1_9LACO</name>
<dbReference type="EC" id="1.5.1.3" evidence="3 7"/>
<evidence type="ECO:0000256" key="1">
    <source>
        <dbReference type="ARBA" id="ARBA00004903"/>
    </source>
</evidence>
<sequence length="162" mass="18627">MIFIWAEDTQHAIGHKGQLPWHLPADMAFFKQHTIGKTLISGSRTFASYKKPLPHRKNIVLTTRTATDYPSSVEVLHSASEVAAYEQAHPQETVIVSGGAKVFKSLLPYVDTLLRTRVQHTFKADTYMPKIDYDQFELISSTTHQPDEKNPYSMIFEHWQRR</sequence>
<comment type="caution">
    <text evidence="10">The sequence shown here is derived from an EMBL/GenBank/DDBJ whole genome shotgun (WGS) entry which is preliminary data.</text>
</comment>
<evidence type="ECO:0000256" key="5">
    <source>
        <dbReference type="ARBA" id="ARBA00022857"/>
    </source>
</evidence>
<dbReference type="AlphaFoldDB" id="A0A1Z5IKK1"/>
<dbReference type="STRING" id="1302250.GCA_001313225_01998"/>
<dbReference type="GO" id="GO:0006730">
    <property type="term" value="P:one-carbon metabolic process"/>
    <property type="evidence" value="ECO:0007669"/>
    <property type="project" value="UniProtKB-KW"/>
</dbReference>
<gene>
    <name evidence="10" type="primary">folA_2</name>
    <name evidence="10" type="ORF">IWT126_02015</name>
</gene>
<evidence type="ECO:0000256" key="2">
    <source>
        <dbReference type="ARBA" id="ARBA00009539"/>
    </source>
</evidence>
<accession>A0A1Z5IKK1</accession>
<organism evidence="10 11">
    <name type="scientific">Secundilactobacillus silagei JCM 19001</name>
    <dbReference type="NCBI Taxonomy" id="1302250"/>
    <lineage>
        <taxon>Bacteria</taxon>
        <taxon>Bacillati</taxon>
        <taxon>Bacillota</taxon>
        <taxon>Bacilli</taxon>
        <taxon>Lactobacillales</taxon>
        <taxon>Lactobacillaceae</taxon>
        <taxon>Secundilactobacillus</taxon>
    </lineage>
</organism>
<evidence type="ECO:0000313" key="11">
    <source>
        <dbReference type="Proteomes" id="UP000198402"/>
    </source>
</evidence>
<dbReference type="Proteomes" id="UP000198402">
    <property type="component" value="Unassembled WGS sequence"/>
</dbReference>
<dbReference type="InterPro" id="IPR024072">
    <property type="entry name" value="DHFR-like_dom_sf"/>
</dbReference>
<dbReference type="UniPathway" id="UPA00077">
    <property type="reaction ID" value="UER00158"/>
</dbReference>
<dbReference type="Pfam" id="PF00186">
    <property type="entry name" value="DHFR_1"/>
    <property type="match status" value="1"/>
</dbReference>
<dbReference type="PRINTS" id="PR00070">
    <property type="entry name" value="DHFR"/>
</dbReference>
<dbReference type="PANTHER" id="PTHR48069:SF3">
    <property type="entry name" value="DIHYDROFOLATE REDUCTASE"/>
    <property type="match status" value="1"/>
</dbReference>
<keyword evidence="5 7" id="KW-0521">NADP</keyword>
<comment type="similarity">
    <text evidence="2 7 8">Belongs to the dihydrofolate reductase family.</text>
</comment>
<keyword evidence="4 7" id="KW-0554">One-carbon metabolism</keyword>
<dbReference type="PANTHER" id="PTHR48069">
    <property type="entry name" value="DIHYDROFOLATE REDUCTASE"/>
    <property type="match status" value="1"/>
</dbReference>
<dbReference type="RefSeq" id="WP_225362394.1">
    <property type="nucleotide sequence ID" value="NZ_BBFL01000008.1"/>
</dbReference>
<dbReference type="GO" id="GO:0046654">
    <property type="term" value="P:tetrahydrofolate biosynthetic process"/>
    <property type="evidence" value="ECO:0007669"/>
    <property type="project" value="UniProtKB-UniPathway"/>
</dbReference>
<dbReference type="InterPro" id="IPR001796">
    <property type="entry name" value="DHFR_dom"/>
</dbReference>
<dbReference type="Gene3D" id="3.40.430.10">
    <property type="entry name" value="Dihydrofolate Reductase, subunit A"/>
    <property type="match status" value="1"/>
</dbReference>
<dbReference type="GO" id="GO:0004146">
    <property type="term" value="F:dihydrofolate reductase activity"/>
    <property type="evidence" value="ECO:0007669"/>
    <property type="project" value="UniProtKB-EC"/>
</dbReference>
<dbReference type="GO" id="GO:0046452">
    <property type="term" value="P:dihydrofolate metabolic process"/>
    <property type="evidence" value="ECO:0007669"/>
    <property type="project" value="TreeGrafter"/>
</dbReference>
<evidence type="ECO:0000259" key="9">
    <source>
        <dbReference type="PROSITE" id="PS51330"/>
    </source>
</evidence>
<dbReference type="PROSITE" id="PS00075">
    <property type="entry name" value="DHFR_1"/>
    <property type="match status" value="1"/>
</dbReference>
<dbReference type="GO" id="GO:0050661">
    <property type="term" value="F:NADP binding"/>
    <property type="evidence" value="ECO:0007669"/>
    <property type="project" value="InterPro"/>
</dbReference>
<dbReference type="EMBL" id="BCMG01000011">
    <property type="protein sequence ID" value="GAX01951.1"/>
    <property type="molecule type" value="Genomic_DNA"/>
</dbReference>
<dbReference type="InterPro" id="IPR012259">
    <property type="entry name" value="DHFR"/>
</dbReference>
<evidence type="ECO:0000256" key="7">
    <source>
        <dbReference type="PIRNR" id="PIRNR000194"/>
    </source>
</evidence>
<evidence type="ECO:0000313" key="10">
    <source>
        <dbReference type="EMBL" id="GAX01951.1"/>
    </source>
</evidence>
<dbReference type="PROSITE" id="PS51330">
    <property type="entry name" value="DHFR_2"/>
    <property type="match status" value="1"/>
</dbReference>
<evidence type="ECO:0000256" key="4">
    <source>
        <dbReference type="ARBA" id="ARBA00022563"/>
    </source>
</evidence>
<proteinExistence type="inferred from homology"/>
<dbReference type="PIRSF" id="PIRSF000194">
    <property type="entry name" value="DHFR"/>
    <property type="match status" value="1"/>
</dbReference>
<evidence type="ECO:0000256" key="3">
    <source>
        <dbReference type="ARBA" id="ARBA00012856"/>
    </source>
</evidence>
<dbReference type="SUPFAM" id="SSF53597">
    <property type="entry name" value="Dihydrofolate reductase-like"/>
    <property type="match status" value="1"/>
</dbReference>
<comment type="function">
    <text evidence="7">Key enzyme in folate metabolism. Catalyzes an essential reaction for de novo glycine and purine synthesis, and for DNA precursor synthesis.</text>
</comment>
<comment type="pathway">
    <text evidence="1 7">Cofactor biosynthesis; tetrahydrofolate biosynthesis; 5,6,7,8-tetrahydrofolate from 7,8-dihydrofolate: step 1/1.</text>
</comment>
<evidence type="ECO:0000256" key="6">
    <source>
        <dbReference type="ARBA" id="ARBA00023002"/>
    </source>
</evidence>
<dbReference type="InterPro" id="IPR017925">
    <property type="entry name" value="DHFR_CS"/>
</dbReference>
<protein>
    <recommendedName>
        <fullName evidence="3 7">Dihydrofolate reductase</fullName>
        <ecNumber evidence="3 7">1.5.1.3</ecNumber>
    </recommendedName>
</protein>
<dbReference type="CDD" id="cd00209">
    <property type="entry name" value="DHFR"/>
    <property type="match status" value="1"/>
</dbReference>
<keyword evidence="11" id="KW-1185">Reference proteome</keyword>
<reference evidence="10 11" key="1">
    <citation type="submission" date="2015-11" db="EMBL/GenBank/DDBJ databases">
        <title>Draft genome sequences of new species of the genus Lactobacillus isolated from orchardgrass silage.</title>
        <authorList>
            <person name="Tohno M."/>
            <person name="Tanizawa Y."/>
            <person name="Arita M."/>
        </authorList>
    </citation>
    <scope>NUCLEOTIDE SEQUENCE [LARGE SCALE GENOMIC DNA]</scope>
    <source>
        <strain evidence="10 11">IWT126</strain>
    </source>
</reference>
<dbReference type="GO" id="GO:0046655">
    <property type="term" value="P:folic acid metabolic process"/>
    <property type="evidence" value="ECO:0007669"/>
    <property type="project" value="TreeGrafter"/>
</dbReference>
<evidence type="ECO:0000256" key="8">
    <source>
        <dbReference type="RuleBase" id="RU004474"/>
    </source>
</evidence>
<feature type="domain" description="DHFR" evidence="9">
    <location>
        <begin position="1"/>
        <end position="161"/>
    </location>
</feature>
<keyword evidence="6 7" id="KW-0560">Oxidoreductase</keyword>
<dbReference type="GO" id="GO:0005829">
    <property type="term" value="C:cytosol"/>
    <property type="evidence" value="ECO:0007669"/>
    <property type="project" value="TreeGrafter"/>
</dbReference>